<dbReference type="InterPro" id="IPR008927">
    <property type="entry name" value="6-PGluconate_DH-like_C_sf"/>
</dbReference>
<evidence type="ECO:0000256" key="12">
    <source>
        <dbReference type="ARBA" id="ARBA00080511"/>
    </source>
</evidence>
<dbReference type="Pfam" id="PF01210">
    <property type="entry name" value="NAD_Gly3P_dh_N"/>
    <property type="match status" value="1"/>
</dbReference>
<evidence type="ECO:0000313" key="20">
    <source>
        <dbReference type="EMBL" id="GFG73295.1"/>
    </source>
</evidence>
<evidence type="ECO:0000256" key="8">
    <source>
        <dbReference type="ARBA" id="ARBA00023264"/>
    </source>
</evidence>
<feature type="binding site" evidence="13">
    <location>
        <position position="112"/>
    </location>
    <ligand>
        <name>NADPH</name>
        <dbReference type="ChEBI" id="CHEBI:57783"/>
    </ligand>
</feature>
<gene>
    <name evidence="20" type="primary">gpsA2</name>
    <name evidence="13" type="synonym">gpsA</name>
    <name evidence="20" type="ORF">MBOT_06600</name>
</gene>
<dbReference type="PANTHER" id="PTHR11728:SF1">
    <property type="entry name" value="GLYCEROL-3-PHOSPHATE DEHYDROGENASE [NAD(+)] 2, CHLOROPLASTIC"/>
    <property type="match status" value="1"/>
</dbReference>
<feature type="binding site" evidence="13">
    <location>
        <position position="140"/>
    </location>
    <ligand>
        <name>sn-glycerol 3-phosphate</name>
        <dbReference type="ChEBI" id="CHEBI:57597"/>
    </ligand>
</feature>
<feature type="binding site" evidence="13">
    <location>
        <position position="283"/>
    </location>
    <ligand>
        <name>NADPH</name>
        <dbReference type="ChEBI" id="CHEBI:57783"/>
    </ligand>
</feature>
<comment type="similarity">
    <text evidence="1 13 17">Belongs to the NAD-dependent glycerol-3-phosphate dehydrogenase family.</text>
</comment>
<dbReference type="EMBL" id="BLKW01000002">
    <property type="protein sequence ID" value="GFG73295.1"/>
    <property type="molecule type" value="Genomic_DNA"/>
</dbReference>
<dbReference type="FunFam" id="1.10.1040.10:FF:000001">
    <property type="entry name" value="Glycerol-3-phosphate dehydrogenase [NAD(P)+]"/>
    <property type="match status" value="1"/>
</dbReference>
<proteinExistence type="inferred from homology"/>
<dbReference type="AlphaFoldDB" id="A0A7I9XTP0"/>
<evidence type="ECO:0000256" key="1">
    <source>
        <dbReference type="ARBA" id="ARBA00011009"/>
    </source>
</evidence>
<feature type="active site" description="Proton acceptor" evidence="13 14">
    <location>
        <position position="195"/>
    </location>
</feature>
<feature type="binding site" evidence="15">
    <location>
        <position position="112"/>
    </location>
    <ligand>
        <name>substrate</name>
    </ligand>
</feature>
<dbReference type="InterPro" id="IPR011128">
    <property type="entry name" value="G3P_DH_NAD-dep_N"/>
</dbReference>
<evidence type="ECO:0000256" key="5">
    <source>
        <dbReference type="ARBA" id="ARBA00023027"/>
    </source>
</evidence>
<evidence type="ECO:0000256" key="7">
    <source>
        <dbReference type="ARBA" id="ARBA00023209"/>
    </source>
</evidence>
<dbReference type="NCBIfam" id="NF009098">
    <property type="entry name" value="PRK12439.1"/>
    <property type="match status" value="1"/>
</dbReference>
<comment type="pathway">
    <text evidence="13">Membrane lipid metabolism; glycerophospholipid metabolism.</text>
</comment>
<dbReference type="GO" id="GO:0046167">
    <property type="term" value="P:glycerol-3-phosphate biosynthetic process"/>
    <property type="evidence" value="ECO:0007669"/>
    <property type="project" value="UniProtKB-UniRule"/>
</dbReference>
<dbReference type="InterPro" id="IPR013328">
    <property type="entry name" value="6PGD_dom2"/>
</dbReference>
<dbReference type="InterPro" id="IPR006168">
    <property type="entry name" value="G3P_DH_NAD-dep"/>
</dbReference>
<feature type="binding site" evidence="13">
    <location>
        <position position="195"/>
    </location>
    <ligand>
        <name>sn-glycerol 3-phosphate</name>
        <dbReference type="ChEBI" id="CHEBI:57597"/>
    </ligand>
</feature>
<evidence type="ECO:0000259" key="18">
    <source>
        <dbReference type="Pfam" id="PF01210"/>
    </source>
</evidence>
<feature type="domain" description="Glycerol-3-phosphate dehydrogenase NAD-dependent C-terminal" evidence="19">
    <location>
        <begin position="184"/>
        <end position="323"/>
    </location>
</feature>
<evidence type="ECO:0000256" key="16">
    <source>
        <dbReference type="PIRSR" id="PIRSR000114-3"/>
    </source>
</evidence>
<evidence type="ECO:0000256" key="10">
    <source>
        <dbReference type="ARBA" id="ARBA00066687"/>
    </source>
</evidence>
<feature type="binding site" evidence="16">
    <location>
        <begin position="14"/>
        <end position="19"/>
    </location>
    <ligand>
        <name>NAD(+)</name>
        <dbReference type="ChEBI" id="CHEBI:57540"/>
    </ligand>
</feature>
<feature type="binding site" evidence="13">
    <location>
        <position position="285"/>
    </location>
    <ligand>
        <name>NADPH</name>
        <dbReference type="ChEBI" id="CHEBI:57783"/>
    </ligand>
</feature>
<evidence type="ECO:0000256" key="6">
    <source>
        <dbReference type="ARBA" id="ARBA00023098"/>
    </source>
</evidence>
<feature type="binding site" evidence="13">
    <location>
        <position position="260"/>
    </location>
    <ligand>
        <name>sn-glycerol 3-phosphate</name>
        <dbReference type="ChEBI" id="CHEBI:57597"/>
    </ligand>
</feature>
<dbReference type="Proteomes" id="UP000465361">
    <property type="component" value="Unassembled WGS sequence"/>
</dbReference>
<evidence type="ECO:0000256" key="14">
    <source>
        <dbReference type="PIRSR" id="PIRSR000114-1"/>
    </source>
</evidence>
<dbReference type="PROSITE" id="PS00957">
    <property type="entry name" value="NAD_G3PDH"/>
    <property type="match status" value="1"/>
</dbReference>
<keyword evidence="5 13" id="KW-0520">NAD</keyword>
<evidence type="ECO:0000256" key="13">
    <source>
        <dbReference type="HAMAP-Rule" id="MF_00394"/>
    </source>
</evidence>
<feature type="binding site" evidence="13">
    <location>
        <position position="259"/>
    </location>
    <ligand>
        <name>sn-glycerol 3-phosphate</name>
        <dbReference type="ChEBI" id="CHEBI:57597"/>
    </ligand>
</feature>
<dbReference type="GO" id="GO:0046168">
    <property type="term" value="P:glycerol-3-phosphate catabolic process"/>
    <property type="evidence" value="ECO:0007669"/>
    <property type="project" value="InterPro"/>
</dbReference>
<dbReference type="Gene3D" id="3.40.50.720">
    <property type="entry name" value="NAD(P)-binding Rossmann-like Domain"/>
    <property type="match status" value="1"/>
</dbReference>
<keyword evidence="6 13" id="KW-0443">Lipid metabolism</keyword>
<keyword evidence="7 13" id="KW-0594">Phospholipid biosynthesis</keyword>
<evidence type="ECO:0000256" key="3">
    <source>
        <dbReference type="ARBA" id="ARBA00022857"/>
    </source>
</evidence>
<sequence>MSAATREPKVVVLGGGSWGTTVASICARRGPTLQWVRSTATANDINNNHRNTRYLGHDVVLSDTLRATTDFAEAAGCADVVVMGVPSHGFRQVLTELAAELRPWVPVVSLVKGLEQGTNMRMTQIVEEVLPGHPAGILAGPNIAREVAEGYAAAAVLAMPDQHLAARLAQLFRTRRFRVYTTDDVLGVEMAGALKNVYAIAVGMGYSLGIGENTRAMVMARSVREMSKLGEAMGGQRDTFAGLAGMGDLIVTCTSQRSRNRYVGEQLGAGKPIDEIIASMNQVAEGVRAASVVMEFADKYGLSMPIAREVDAVINHGSTVEQAYRGLMVEAPGHEVHGPGF</sequence>
<feature type="binding site" evidence="13">
    <location>
        <position position="248"/>
    </location>
    <ligand>
        <name>sn-glycerol 3-phosphate</name>
        <dbReference type="ChEBI" id="CHEBI:57597"/>
    </ligand>
</feature>
<feature type="binding site" evidence="16">
    <location>
        <position position="144"/>
    </location>
    <ligand>
        <name>NAD(+)</name>
        <dbReference type="ChEBI" id="CHEBI:57540"/>
    </ligand>
</feature>
<evidence type="ECO:0000313" key="21">
    <source>
        <dbReference type="Proteomes" id="UP000465361"/>
    </source>
</evidence>
<evidence type="ECO:0000259" key="19">
    <source>
        <dbReference type="Pfam" id="PF07479"/>
    </source>
</evidence>
<keyword evidence="13" id="KW-0963">Cytoplasm</keyword>
<evidence type="ECO:0000256" key="2">
    <source>
        <dbReference type="ARBA" id="ARBA00022516"/>
    </source>
</evidence>
<feature type="binding site" evidence="16">
    <location>
        <position position="259"/>
    </location>
    <ligand>
        <name>NAD(+)</name>
        <dbReference type="ChEBI" id="CHEBI:57540"/>
    </ligand>
</feature>
<dbReference type="Pfam" id="PF07479">
    <property type="entry name" value="NAD_Gly3P_dh_C"/>
    <property type="match status" value="1"/>
</dbReference>
<evidence type="ECO:0000256" key="15">
    <source>
        <dbReference type="PIRSR" id="PIRSR000114-2"/>
    </source>
</evidence>
<comment type="caution">
    <text evidence="20">The sequence shown here is derived from an EMBL/GenBank/DDBJ whole genome shotgun (WGS) entry which is preliminary data.</text>
</comment>
<reference evidence="20 21" key="1">
    <citation type="journal article" date="2019" name="Emerg. Microbes Infect.">
        <title>Comprehensive subspecies identification of 175 nontuberculous mycobacteria species based on 7547 genomic profiles.</title>
        <authorList>
            <person name="Matsumoto Y."/>
            <person name="Kinjo T."/>
            <person name="Motooka D."/>
            <person name="Nabeya D."/>
            <person name="Jung N."/>
            <person name="Uechi K."/>
            <person name="Horii T."/>
            <person name="Iida T."/>
            <person name="Fujita J."/>
            <person name="Nakamura S."/>
        </authorList>
    </citation>
    <scope>NUCLEOTIDE SEQUENCE [LARGE SCALE GENOMIC DNA]</scope>
    <source>
        <strain evidence="20 21">JCM 17322</strain>
    </source>
</reference>
<keyword evidence="8 13" id="KW-1208">Phospholipid metabolism</keyword>
<dbReference type="FunFam" id="3.40.50.720:FF:000019">
    <property type="entry name" value="Glycerol-3-phosphate dehydrogenase [NAD(P)+]"/>
    <property type="match status" value="1"/>
</dbReference>
<dbReference type="GO" id="GO:0008654">
    <property type="term" value="P:phospholipid biosynthetic process"/>
    <property type="evidence" value="ECO:0007669"/>
    <property type="project" value="UniProtKB-KW"/>
</dbReference>
<dbReference type="NCBIfam" id="NF000942">
    <property type="entry name" value="PRK00094.1-4"/>
    <property type="match status" value="1"/>
</dbReference>
<comment type="catalytic activity">
    <reaction evidence="9">
        <text>sn-glycerol 3-phosphate + NADP(+) = dihydroxyacetone phosphate + NADPH + H(+)</text>
        <dbReference type="Rhea" id="RHEA:11096"/>
        <dbReference type="ChEBI" id="CHEBI:15378"/>
        <dbReference type="ChEBI" id="CHEBI:57597"/>
        <dbReference type="ChEBI" id="CHEBI:57642"/>
        <dbReference type="ChEBI" id="CHEBI:57783"/>
        <dbReference type="ChEBI" id="CHEBI:58349"/>
        <dbReference type="EC" id="1.1.1.94"/>
    </reaction>
    <physiologicalReaction direction="right-to-left" evidence="9">
        <dbReference type="Rhea" id="RHEA:11098"/>
    </physiologicalReaction>
</comment>
<dbReference type="InterPro" id="IPR006109">
    <property type="entry name" value="G3P_DH_NAD-dep_C"/>
</dbReference>
<protein>
    <recommendedName>
        <fullName evidence="11 13">Glycerol-3-phosphate dehydrogenase [NAD(P)+]</fullName>
        <ecNumber evidence="10 13">1.1.1.94</ecNumber>
    </recommendedName>
    <alternativeName>
        <fullName evidence="13">NAD(P)(+)-dependent glycerol-3-phosphate dehydrogenase</fullName>
    </alternativeName>
    <alternativeName>
        <fullName evidence="12 13">NAD(P)H-dependent dihydroxyacetone-phosphate reductase</fullName>
    </alternativeName>
</protein>
<feature type="binding site" evidence="15">
    <location>
        <begin position="259"/>
        <end position="260"/>
    </location>
    <ligand>
        <name>substrate</name>
    </ligand>
</feature>
<dbReference type="SUPFAM" id="SSF51735">
    <property type="entry name" value="NAD(P)-binding Rossmann-fold domains"/>
    <property type="match status" value="1"/>
</dbReference>
<comment type="catalytic activity">
    <reaction evidence="13">
        <text>sn-glycerol 3-phosphate + NAD(+) = dihydroxyacetone phosphate + NADH + H(+)</text>
        <dbReference type="Rhea" id="RHEA:11092"/>
        <dbReference type="ChEBI" id="CHEBI:15378"/>
        <dbReference type="ChEBI" id="CHEBI:57540"/>
        <dbReference type="ChEBI" id="CHEBI:57597"/>
        <dbReference type="ChEBI" id="CHEBI:57642"/>
        <dbReference type="ChEBI" id="CHEBI:57945"/>
        <dbReference type="EC" id="1.1.1.94"/>
    </reaction>
</comment>
<comment type="function">
    <text evidence="13">Catalyzes the reduction of the glycolytic intermediate dihydroxyacetone phosphate (DHAP) to sn-glycerol 3-phosphate (G3P), the key precursor for phospholipid synthesis.</text>
</comment>
<dbReference type="UniPathway" id="UPA00940"/>
<dbReference type="GO" id="GO:0005829">
    <property type="term" value="C:cytosol"/>
    <property type="evidence" value="ECO:0007669"/>
    <property type="project" value="TreeGrafter"/>
</dbReference>
<evidence type="ECO:0000256" key="4">
    <source>
        <dbReference type="ARBA" id="ARBA00023002"/>
    </source>
</evidence>
<keyword evidence="2 13" id="KW-0444">Lipid biosynthesis</keyword>
<dbReference type="PANTHER" id="PTHR11728">
    <property type="entry name" value="GLYCEROL-3-PHOSPHATE DEHYDROGENASE"/>
    <property type="match status" value="1"/>
</dbReference>
<keyword evidence="4 13" id="KW-0560">Oxidoreductase</keyword>
<feature type="domain" description="Glycerol-3-phosphate dehydrogenase NAD-dependent N-terminal" evidence="18">
    <location>
        <begin position="9"/>
        <end position="164"/>
    </location>
</feature>
<dbReference type="PRINTS" id="PR00077">
    <property type="entry name" value="GPDHDRGNASE"/>
</dbReference>
<feature type="binding site" evidence="13">
    <location>
        <position position="54"/>
    </location>
    <ligand>
        <name>NADPH</name>
        <dbReference type="ChEBI" id="CHEBI:57783"/>
    </ligand>
</feature>
<feature type="binding site" evidence="13">
    <location>
        <position position="144"/>
    </location>
    <ligand>
        <name>NADPH</name>
        <dbReference type="ChEBI" id="CHEBI:57783"/>
    </ligand>
</feature>
<dbReference type="SUPFAM" id="SSF48179">
    <property type="entry name" value="6-phosphogluconate dehydrogenase C-terminal domain-like"/>
    <property type="match status" value="1"/>
</dbReference>
<accession>A0A7I9XTP0</accession>
<dbReference type="InterPro" id="IPR036291">
    <property type="entry name" value="NAD(P)-bd_dom_sf"/>
</dbReference>
<keyword evidence="13" id="KW-0547">Nucleotide-binding</keyword>
<dbReference type="PIRSF" id="PIRSF000114">
    <property type="entry name" value="Glycerol-3-P_dh"/>
    <property type="match status" value="1"/>
</dbReference>
<organism evidence="20 21">
    <name type="scientific">Mycobacterium botniense</name>
    <dbReference type="NCBI Taxonomy" id="84962"/>
    <lineage>
        <taxon>Bacteria</taxon>
        <taxon>Bacillati</taxon>
        <taxon>Actinomycetota</taxon>
        <taxon>Actinomycetes</taxon>
        <taxon>Mycobacteriales</taxon>
        <taxon>Mycobacteriaceae</taxon>
        <taxon>Mycobacterium</taxon>
    </lineage>
</organism>
<dbReference type="GO" id="GO:0005975">
    <property type="term" value="P:carbohydrate metabolic process"/>
    <property type="evidence" value="ECO:0007669"/>
    <property type="project" value="InterPro"/>
</dbReference>
<feature type="binding site" evidence="13">
    <location>
        <position position="18"/>
    </location>
    <ligand>
        <name>NADPH</name>
        <dbReference type="ChEBI" id="CHEBI:57783"/>
    </ligand>
</feature>
<feature type="binding site" evidence="13">
    <location>
        <position position="258"/>
    </location>
    <ligand>
        <name>sn-glycerol 3-phosphate</name>
        <dbReference type="ChEBI" id="CHEBI:57597"/>
    </ligand>
</feature>
<dbReference type="GO" id="GO:0006650">
    <property type="term" value="P:glycerophospholipid metabolic process"/>
    <property type="evidence" value="ECO:0007669"/>
    <property type="project" value="UniProtKB-UniRule"/>
</dbReference>
<dbReference type="EC" id="1.1.1.94" evidence="10 13"/>
<comment type="caution">
    <text evidence="13">Lacks conserved residue(s) required for the propagation of feature annotation.</text>
</comment>
<evidence type="ECO:0000256" key="17">
    <source>
        <dbReference type="RuleBase" id="RU000437"/>
    </source>
</evidence>
<dbReference type="Gene3D" id="1.10.1040.10">
    <property type="entry name" value="N-(1-d-carboxylethyl)-l-norvaline Dehydrogenase, domain 2"/>
    <property type="match status" value="1"/>
</dbReference>
<dbReference type="GO" id="GO:0047952">
    <property type="term" value="F:glycerol-3-phosphate dehydrogenase [NAD(P)+] activity"/>
    <property type="evidence" value="ECO:0007669"/>
    <property type="project" value="UniProtKB-UniRule"/>
</dbReference>
<name>A0A7I9XTP0_9MYCO</name>
<comment type="subcellular location">
    <subcellularLocation>
        <location evidence="13">Cytoplasm</location>
    </subcellularLocation>
</comment>
<dbReference type="GO" id="GO:0051287">
    <property type="term" value="F:NAD binding"/>
    <property type="evidence" value="ECO:0007669"/>
    <property type="project" value="InterPro"/>
</dbReference>
<dbReference type="RefSeq" id="WP_163754199.1">
    <property type="nucleotide sequence ID" value="NZ_BLKW01000002.1"/>
</dbReference>
<evidence type="ECO:0000256" key="9">
    <source>
        <dbReference type="ARBA" id="ARBA00052716"/>
    </source>
</evidence>
<feature type="binding site" evidence="13">
    <location>
        <position position="112"/>
    </location>
    <ligand>
        <name>sn-glycerol 3-phosphate</name>
        <dbReference type="ChEBI" id="CHEBI:57597"/>
    </ligand>
</feature>
<feature type="binding site" evidence="13">
    <location>
        <position position="17"/>
    </location>
    <ligand>
        <name>NADPH</name>
        <dbReference type="ChEBI" id="CHEBI:57783"/>
    </ligand>
</feature>
<feature type="binding site" evidence="13">
    <location>
        <position position="37"/>
    </location>
    <ligand>
        <name>NADPH</name>
        <dbReference type="ChEBI" id="CHEBI:57783"/>
    </ligand>
</feature>
<keyword evidence="21" id="KW-1185">Reference proteome</keyword>
<feature type="binding site" evidence="13">
    <location>
        <position position="259"/>
    </location>
    <ligand>
        <name>NADPH</name>
        <dbReference type="ChEBI" id="CHEBI:57783"/>
    </ligand>
</feature>
<dbReference type="NCBIfam" id="NF000940">
    <property type="entry name" value="PRK00094.1-2"/>
    <property type="match status" value="1"/>
</dbReference>
<evidence type="ECO:0000256" key="11">
    <source>
        <dbReference type="ARBA" id="ARBA00069372"/>
    </source>
</evidence>
<keyword evidence="3 13" id="KW-0521">NADP</keyword>
<dbReference type="HAMAP" id="MF_00394">
    <property type="entry name" value="NAD_Glyc3P_dehydrog"/>
    <property type="match status" value="1"/>
</dbReference>